<dbReference type="InterPro" id="IPR000772">
    <property type="entry name" value="Ricin_B_lectin"/>
</dbReference>
<reference evidence="10 11" key="1">
    <citation type="submission" date="2018-11" db="EMBL/GenBank/DDBJ databases">
        <title>Whole genome sequence of Streptomyces paromomycinus NBRC 15454(T).</title>
        <authorList>
            <person name="Komaki H."/>
            <person name="Tamura T."/>
        </authorList>
    </citation>
    <scope>NUCLEOTIDE SEQUENCE [LARGE SCALE GENOMIC DNA]</scope>
    <source>
        <strain evidence="10 11">NBRC 15454</strain>
    </source>
</reference>
<evidence type="ECO:0000259" key="9">
    <source>
        <dbReference type="SMART" id="SM00458"/>
    </source>
</evidence>
<dbReference type="SUPFAM" id="SSF50370">
    <property type="entry name" value="Ricin B-like lectins"/>
    <property type="match status" value="1"/>
</dbReference>
<dbReference type="SMART" id="SM00458">
    <property type="entry name" value="RICIN"/>
    <property type="match status" value="1"/>
</dbReference>
<sequence>MATGHSTHRRALWRRRRSVVGTVVTALLAGLCIALTTTTASAASVDTNAWYVLVNRNSGKALDVTDRDTDNGVGLQQYTRNDGAWQQWRFIDSGNGYYRLRSRFTGKVLDVAGRSTADGARIQQWDDTKASSQQFRLADSADGYQRLINRNSAKAVEAAGASTADGAAVNQYTDRGGAGQQWQLVKAGTTANSLPAAFSWVSTGVLAGPRSDASHRLVSIKDFSVVRYKGKYHVYATTANTAGKWSLAYFSFDKWVNAASATQHYLDSSPIGTRYAAAPQVFYFAPQKLWYMVYQTGPPTYSTTTDPADPSSWSAPKPFIASEPDVVTQNKGKGRWIDFWTICDTANCYLFFSDDNGHLYRARTTLANFPNGFGDTTIVLSDSRPKLFEASNIYKVSGTNQYLLLVEAMGAGGRYFRSWTSTSLTGPWTPLASTESAPFAGKANVSFNGPAWTADISHGELVRSDNDQNLTVDPCHLQYVYQGRPPHSDGEYSQLPYRMGLLTQANSTC</sequence>
<evidence type="ECO:0000256" key="3">
    <source>
        <dbReference type="ARBA" id="ARBA00012670"/>
    </source>
</evidence>
<dbReference type="InterPro" id="IPR005193">
    <property type="entry name" value="GH62_arabinosidase"/>
</dbReference>
<dbReference type="CDD" id="cd08987">
    <property type="entry name" value="GH62"/>
    <property type="match status" value="1"/>
</dbReference>
<dbReference type="Gene3D" id="2.115.10.20">
    <property type="entry name" value="Glycosyl hydrolase domain, family 43"/>
    <property type="match status" value="1"/>
</dbReference>
<evidence type="ECO:0000256" key="2">
    <source>
        <dbReference type="ARBA" id="ARBA00004613"/>
    </source>
</evidence>
<accession>A0A401WFU2</accession>
<protein>
    <recommendedName>
        <fullName evidence="3">non-reducing end alpha-L-arabinofuranosidase</fullName>
        <ecNumber evidence="3">3.2.1.55</ecNumber>
    </recommendedName>
</protein>
<keyword evidence="11" id="KW-1185">Reference proteome</keyword>
<dbReference type="PANTHER" id="PTHR40631">
    <property type="entry name" value="ALPHA-L-ARABINOFURANOSIDASE AXHA-2-RELATED"/>
    <property type="match status" value="1"/>
</dbReference>
<dbReference type="InterPro" id="IPR035992">
    <property type="entry name" value="Ricin_B-like_lectins"/>
</dbReference>
<dbReference type="SUPFAM" id="SSF75005">
    <property type="entry name" value="Arabinanase/levansucrase/invertase"/>
    <property type="match status" value="1"/>
</dbReference>
<keyword evidence="5 8" id="KW-0732">Signal</keyword>
<evidence type="ECO:0000313" key="10">
    <source>
        <dbReference type="EMBL" id="GCD48205.1"/>
    </source>
</evidence>
<evidence type="ECO:0000256" key="6">
    <source>
        <dbReference type="ARBA" id="ARBA00022801"/>
    </source>
</evidence>
<keyword evidence="7" id="KW-0326">Glycosidase</keyword>
<dbReference type="Proteomes" id="UP000286746">
    <property type="component" value="Unassembled WGS sequence"/>
</dbReference>
<evidence type="ECO:0000313" key="11">
    <source>
        <dbReference type="Proteomes" id="UP000286746"/>
    </source>
</evidence>
<dbReference type="PANTHER" id="PTHR40631:SF2">
    <property type="entry name" value="ALPHA-L-ARABINOFURANOSIDASE"/>
    <property type="match status" value="1"/>
</dbReference>
<evidence type="ECO:0000256" key="7">
    <source>
        <dbReference type="ARBA" id="ARBA00023295"/>
    </source>
</evidence>
<organism evidence="10 11">
    <name type="scientific">Streptomyces paromomycinus</name>
    <name type="common">Streptomyces rimosus subsp. paromomycinus</name>
    <dbReference type="NCBI Taxonomy" id="92743"/>
    <lineage>
        <taxon>Bacteria</taxon>
        <taxon>Bacillati</taxon>
        <taxon>Actinomycetota</taxon>
        <taxon>Actinomycetes</taxon>
        <taxon>Kitasatosporales</taxon>
        <taxon>Streptomycetaceae</taxon>
        <taxon>Streptomyces</taxon>
    </lineage>
</organism>
<dbReference type="GO" id="GO:0046373">
    <property type="term" value="P:L-arabinose metabolic process"/>
    <property type="evidence" value="ECO:0007669"/>
    <property type="project" value="InterPro"/>
</dbReference>
<dbReference type="Gene3D" id="2.80.10.50">
    <property type="match status" value="3"/>
</dbReference>
<dbReference type="Pfam" id="PF14200">
    <property type="entry name" value="RicinB_lectin_2"/>
    <property type="match status" value="2"/>
</dbReference>
<evidence type="ECO:0000256" key="1">
    <source>
        <dbReference type="ARBA" id="ARBA00001462"/>
    </source>
</evidence>
<comment type="caution">
    <text evidence="10">The sequence shown here is derived from an EMBL/GenBank/DDBJ whole genome shotgun (WGS) entry which is preliminary data.</text>
</comment>
<dbReference type="EC" id="3.2.1.55" evidence="3"/>
<dbReference type="GO" id="GO:0005576">
    <property type="term" value="C:extracellular region"/>
    <property type="evidence" value="ECO:0007669"/>
    <property type="project" value="UniProtKB-SubCell"/>
</dbReference>
<dbReference type="AlphaFoldDB" id="A0A401WFU2"/>
<keyword evidence="6" id="KW-0378">Hydrolase</keyword>
<proteinExistence type="predicted"/>
<evidence type="ECO:0000256" key="4">
    <source>
        <dbReference type="ARBA" id="ARBA00022525"/>
    </source>
</evidence>
<name>A0A401WFU2_STREY</name>
<dbReference type="EMBL" id="BHZD01000001">
    <property type="protein sequence ID" value="GCD48205.1"/>
    <property type="molecule type" value="Genomic_DNA"/>
</dbReference>
<evidence type="ECO:0000256" key="5">
    <source>
        <dbReference type="ARBA" id="ARBA00022729"/>
    </source>
</evidence>
<keyword evidence="4" id="KW-0964">Secreted</keyword>
<gene>
    <name evidence="10" type="primary">abfA</name>
    <name evidence="10" type="ORF">GKJPGBOP_08001</name>
</gene>
<dbReference type="Pfam" id="PF03664">
    <property type="entry name" value="Glyco_hydro_62"/>
    <property type="match status" value="1"/>
</dbReference>
<dbReference type="GO" id="GO:0046556">
    <property type="term" value="F:alpha-L-arabinofuranosidase activity"/>
    <property type="evidence" value="ECO:0007669"/>
    <property type="project" value="UniProtKB-EC"/>
</dbReference>
<comment type="catalytic activity">
    <reaction evidence="1">
        <text>Hydrolysis of terminal non-reducing alpha-L-arabinofuranoside residues in alpha-L-arabinosides.</text>
        <dbReference type="EC" id="3.2.1.55"/>
    </reaction>
</comment>
<feature type="domain" description="Ricin B lectin" evidence="9">
    <location>
        <begin position="49"/>
        <end position="185"/>
    </location>
</feature>
<feature type="chain" id="PRO_5019325282" description="non-reducing end alpha-L-arabinofuranosidase" evidence="8">
    <location>
        <begin position="43"/>
        <end position="509"/>
    </location>
</feature>
<feature type="signal peptide" evidence="8">
    <location>
        <begin position="1"/>
        <end position="42"/>
    </location>
</feature>
<evidence type="ECO:0000256" key="8">
    <source>
        <dbReference type="SAM" id="SignalP"/>
    </source>
</evidence>
<dbReference type="InterPro" id="IPR023296">
    <property type="entry name" value="Glyco_hydro_beta-prop_sf"/>
</dbReference>
<dbReference type="PROSITE" id="PS50231">
    <property type="entry name" value="RICIN_B_LECTIN"/>
    <property type="match status" value="1"/>
</dbReference>
<comment type="subcellular location">
    <subcellularLocation>
        <location evidence="2">Secreted</location>
    </subcellularLocation>
</comment>